<dbReference type="GO" id="GO:0001216">
    <property type="term" value="F:DNA-binding transcription activator activity"/>
    <property type="evidence" value="ECO:0007669"/>
    <property type="project" value="InterPro"/>
</dbReference>
<dbReference type="PRINTS" id="PR00045">
    <property type="entry name" value="SIGMA54FCT"/>
</dbReference>
<dbReference type="InterPro" id="IPR038709">
    <property type="entry name" value="RpoN_core-bd_sf"/>
</dbReference>
<sequence>MQFKQVGKQQQNQQLNMTQNLSQAISMLEFNSEEVLAFVEDKALGNPLIEVVRPSSDFKESLEAGRRLGGAGAGAEEFDRFSQLPEKQQSLLEYLVEQIYMNYRDTPIRQKILYLVEFIDSNGYLSIDLDEAVASNGGAFMEYLDALTLLQQLEPAGVGARNLQECLMLQTERDQHAPAIAYLILEEDFQLFADRKWAEIAKDYQVELKDIQAVSDYVVKLSPNPGADFGGSMAQVSYPDIRVLFEEGEINVYSTKFGAPELIFQESYLQEMSQYQDQEVETYLTDKQQEFEWLQNSLSYRNETILKVGLQIVERQKEFFKETTRVLKPLTLKEVAEAIGVHESTVSRAVNGKYLETAFGVFELKHFFSTKLASSDEGVDQSADQAQQAIQDIIEKETKTKPLSDQKIVTLLEEQGIAVSRRTVAKYRDVLGIPSSSQRKRFE</sequence>
<dbReference type="GO" id="GO:0016987">
    <property type="term" value="F:sigma factor activity"/>
    <property type="evidence" value="ECO:0007669"/>
    <property type="project" value="UniProtKB-KW"/>
</dbReference>
<dbReference type="InterPro" id="IPR010982">
    <property type="entry name" value="Lambda_DNA-bd_dom_sf"/>
</dbReference>
<gene>
    <name evidence="10" type="primary">rpoN</name>
    <name evidence="10" type="ORF">G7081_00170</name>
</gene>
<proteinExistence type="inferred from homology"/>
<dbReference type="InterPro" id="IPR007634">
    <property type="entry name" value="RNA_pol_sigma_54_DNA-bd"/>
</dbReference>
<reference evidence="10 11" key="1">
    <citation type="submission" date="2020-03" db="EMBL/GenBank/DDBJ databases">
        <title>Vagococcus sp. nov., isolated from beetles.</title>
        <authorList>
            <person name="Hyun D.-W."/>
            <person name="Bae J.-W."/>
        </authorList>
    </citation>
    <scope>NUCLEOTIDE SEQUENCE [LARGE SCALE GENOMIC DNA]</scope>
    <source>
        <strain evidence="10 11">HDW17A</strain>
    </source>
</reference>
<accession>A0A6G8AKV6</accession>
<dbReference type="PANTHER" id="PTHR32248:SF4">
    <property type="entry name" value="RNA POLYMERASE SIGMA-54 FACTOR"/>
    <property type="match status" value="1"/>
</dbReference>
<dbReference type="Pfam" id="PF04552">
    <property type="entry name" value="Sigma54_DBD"/>
    <property type="match status" value="1"/>
</dbReference>
<dbReference type="EMBL" id="CP049886">
    <property type="protein sequence ID" value="QIL45610.1"/>
    <property type="molecule type" value="Genomic_DNA"/>
</dbReference>
<dbReference type="InterPro" id="IPR007046">
    <property type="entry name" value="RNA_pol_sigma_54_core-bd"/>
</dbReference>
<dbReference type="PROSITE" id="PS00717">
    <property type="entry name" value="SIGMA54_1"/>
    <property type="match status" value="1"/>
</dbReference>
<evidence type="ECO:0000256" key="1">
    <source>
        <dbReference type="ARBA" id="ARBA00008798"/>
    </source>
</evidence>
<dbReference type="GO" id="GO:0016779">
    <property type="term" value="F:nucleotidyltransferase activity"/>
    <property type="evidence" value="ECO:0007669"/>
    <property type="project" value="UniProtKB-KW"/>
</dbReference>
<keyword evidence="4" id="KW-0548">Nucleotidyltransferase</keyword>
<evidence type="ECO:0000256" key="7">
    <source>
        <dbReference type="ARBA" id="ARBA00023125"/>
    </source>
</evidence>
<evidence type="ECO:0000256" key="3">
    <source>
        <dbReference type="ARBA" id="ARBA00022679"/>
    </source>
</evidence>
<dbReference type="GO" id="GO:0000428">
    <property type="term" value="C:DNA-directed RNA polymerase complex"/>
    <property type="evidence" value="ECO:0007669"/>
    <property type="project" value="UniProtKB-KW"/>
</dbReference>
<dbReference type="PIRSF" id="PIRSF000774">
    <property type="entry name" value="RpoN"/>
    <property type="match status" value="1"/>
</dbReference>
<evidence type="ECO:0000313" key="11">
    <source>
        <dbReference type="Proteomes" id="UP000500890"/>
    </source>
</evidence>
<dbReference type="GO" id="GO:0003677">
    <property type="term" value="F:DNA binding"/>
    <property type="evidence" value="ECO:0007669"/>
    <property type="project" value="UniProtKB-KW"/>
</dbReference>
<dbReference type="PROSITE" id="PS50044">
    <property type="entry name" value="SIGMA54_3"/>
    <property type="match status" value="1"/>
</dbReference>
<evidence type="ECO:0000256" key="8">
    <source>
        <dbReference type="ARBA" id="ARBA00023163"/>
    </source>
</evidence>
<evidence type="ECO:0000259" key="9">
    <source>
        <dbReference type="PROSITE" id="PS50943"/>
    </source>
</evidence>
<dbReference type="InterPro" id="IPR001387">
    <property type="entry name" value="Cro/C1-type_HTH"/>
</dbReference>
<evidence type="ECO:0000256" key="5">
    <source>
        <dbReference type="ARBA" id="ARBA00023015"/>
    </source>
</evidence>
<dbReference type="Proteomes" id="UP000500890">
    <property type="component" value="Chromosome"/>
</dbReference>
<dbReference type="KEGG" id="vah:G7081_00170"/>
<evidence type="ECO:0000256" key="2">
    <source>
        <dbReference type="ARBA" id="ARBA00022478"/>
    </source>
</evidence>
<evidence type="ECO:0000256" key="4">
    <source>
        <dbReference type="ARBA" id="ARBA00022695"/>
    </source>
</evidence>
<dbReference type="AlphaFoldDB" id="A0A6G8AKV6"/>
<name>A0A6G8AKV6_9ENTE</name>
<keyword evidence="5" id="KW-0805">Transcription regulation</keyword>
<keyword evidence="3" id="KW-0808">Transferase</keyword>
<dbReference type="GO" id="GO:0006352">
    <property type="term" value="P:DNA-templated transcription initiation"/>
    <property type="evidence" value="ECO:0007669"/>
    <property type="project" value="InterPro"/>
</dbReference>
<evidence type="ECO:0000313" key="10">
    <source>
        <dbReference type="EMBL" id="QIL45610.1"/>
    </source>
</evidence>
<dbReference type="PROSITE" id="PS00718">
    <property type="entry name" value="SIGMA54_2"/>
    <property type="match status" value="1"/>
</dbReference>
<keyword evidence="7" id="KW-0238">DNA-binding</keyword>
<comment type="similarity">
    <text evidence="1">Belongs to the sigma-54 factor family.</text>
</comment>
<protein>
    <submittedName>
        <fullName evidence="10">RNA polymerase factor sigma-54</fullName>
    </submittedName>
</protein>
<dbReference type="PROSITE" id="PS50943">
    <property type="entry name" value="HTH_CROC1"/>
    <property type="match status" value="1"/>
</dbReference>
<dbReference type="Gene3D" id="1.10.10.60">
    <property type="entry name" value="Homeodomain-like"/>
    <property type="match status" value="1"/>
</dbReference>
<dbReference type="NCBIfam" id="TIGR02395">
    <property type="entry name" value="rpoN_sigma"/>
    <property type="match status" value="1"/>
</dbReference>
<dbReference type="RefSeq" id="WP_166006278.1">
    <property type="nucleotide sequence ID" value="NZ_CP049886.1"/>
</dbReference>
<keyword evidence="11" id="KW-1185">Reference proteome</keyword>
<dbReference type="InterPro" id="IPR000394">
    <property type="entry name" value="RNA_pol_sigma_54"/>
</dbReference>
<keyword evidence="6" id="KW-0731">Sigma factor</keyword>
<keyword evidence="2" id="KW-0240">DNA-directed RNA polymerase</keyword>
<feature type="domain" description="HTH cro/C1-type" evidence="9">
    <location>
        <begin position="330"/>
        <end position="354"/>
    </location>
</feature>
<dbReference type="Gene3D" id="1.10.10.1330">
    <property type="entry name" value="RNA polymerase sigma-54 factor, core-binding domain"/>
    <property type="match status" value="1"/>
</dbReference>
<organism evidence="10 11">
    <name type="scientific">Vagococcus coleopterorum</name>
    <dbReference type="NCBI Taxonomy" id="2714946"/>
    <lineage>
        <taxon>Bacteria</taxon>
        <taxon>Bacillati</taxon>
        <taxon>Bacillota</taxon>
        <taxon>Bacilli</taxon>
        <taxon>Lactobacillales</taxon>
        <taxon>Enterococcaceae</taxon>
        <taxon>Vagococcus</taxon>
    </lineage>
</organism>
<dbReference type="Pfam" id="PF00309">
    <property type="entry name" value="Sigma54_AID"/>
    <property type="match status" value="1"/>
</dbReference>
<evidence type="ECO:0000256" key="6">
    <source>
        <dbReference type="ARBA" id="ARBA00023082"/>
    </source>
</evidence>
<dbReference type="Pfam" id="PF04963">
    <property type="entry name" value="Sigma54_CBD"/>
    <property type="match status" value="1"/>
</dbReference>
<dbReference type="Gene3D" id="1.10.260.40">
    <property type="entry name" value="lambda repressor-like DNA-binding domains"/>
    <property type="match status" value="1"/>
</dbReference>
<dbReference type="PANTHER" id="PTHR32248">
    <property type="entry name" value="RNA POLYMERASE SIGMA-54 FACTOR"/>
    <property type="match status" value="1"/>
</dbReference>
<keyword evidence="8" id="KW-0804">Transcription</keyword>